<evidence type="ECO:0000313" key="3">
    <source>
        <dbReference type="Proteomes" id="UP001358586"/>
    </source>
</evidence>
<keyword evidence="3" id="KW-1185">Reference proteome</keyword>
<gene>
    <name evidence="2" type="ORF">PVK06_001691</name>
</gene>
<feature type="compositionally biased region" description="Acidic residues" evidence="1">
    <location>
        <begin position="118"/>
        <end position="135"/>
    </location>
</feature>
<comment type="caution">
    <text evidence="2">The sequence shown here is derived from an EMBL/GenBank/DDBJ whole genome shotgun (WGS) entry which is preliminary data.</text>
</comment>
<reference evidence="2 3" key="1">
    <citation type="submission" date="2023-03" db="EMBL/GenBank/DDBJ databases">
        <title>WGS of Gossypium arboreum.</title>
        <authorList>
            <person name="Yu D."/>
        </authorList>
    </citation>
    <scope>NUCLEOTIDE SEQUENCE [LARGE SCALE GENOMIC DNA]</scope>
    <source>
        <tissue evidence="2">Leaf</tissue>
    </source>
</reference>
<name>A0ABR0R1R4_GOSAR</name>
<organism evidence="2 3">
    <name type="scientific">Gossypium arboreum</name>
    <name type="common">Tree cotton</name>
    <name type="synonym">Gossypium nanking</name>
    <dbReference type="NCBI Taxonomy" id="29729"/>
    <lineage>
        <taxon>Eukaryota</taxon>
        <taxon>Viridiplantae</taxon>
        <taxon>Streptophyta</taxon>
        <taxon>Embryophyta</taxon>
        <taxon>Tracheophyta</taxon>
        <taxon>Spermatophyta</taxon>
        <taxon>Magnoliopsida</taxon>
        <taxon>eudicotyledons</taxon>
        <taxon>Gunneridae</taxon>
        <taxon>Pentapetalae</taxon>
        <taxon>rosids</taxon>
        <taxon>malvids</taxon>
        <taxon>Malvales</taxon>
        <taxon>Malvaceae</taxon>
        <taxon>Malvoideae</taxon>
        <taxon>Gossypium</taxon>
    </lineage>
</organism>
<proteinExistence type="predicted"/>
<protein>
    <submittedName>
        <fullName evidence="2">Uncharacterized protein</fullName>
    </submittedName>
</protein>
<feature type="region of interest" description="Disordered" evidence="1">
    <location>
        <begin position="82"/>
        <end position="143"/>
    </location>
</feature>
<feature type="compositionally biased region" description="Basic and acidic residues" evidence="1">
    <location>
        <begin position="106"/>
        <end position="117"/>
    </location>
</feature>
<dbReference type="EMBL" id="JARKNE010000001">
    <property type="protein sequence ID" value="KAK5845501.1"/>
    <property type="molecule type" value="Genomic_DNA"/>
</dbReference>
<sequence>MQERGFEPSMLLCKEIWALVRYHRWGYFGKNLKEPIVVPIVHEFYASFRDQESSRPYDAICEIVIVRDMDNIENYLTKCRGEWKHRPDLPPNKYGPMQFINHPRHKEKEGNDDYKEDKEEEEDREQDSQEDDDANYEVAFQLQ</sequence>
<evidence type="ECO:0000256" key="1">
    <source>
        <dbReference type="SAM" id="MobiDB-lite"/>
    </source>
</evidence>
<accession>A0ABR0R1R4</accession>
<dbReference type="Proteomes" id="UP001358586">
    <property type="component" value="Chromosome 1"/>
</dbReference>
<evidence type="ECO:0000313" key="2">
    <source>
        <dbReference type="EMBL" id="KAK5845501.1"/>
    </source>
</evidence>